<evidence type="ECO:0000313" key="1">
    <source>
        <dbReference type="EMBL" id="NDV73515.1"/>
    </source>
</evidence>
<protein>
    <recommendedName>
        <fullName evidence="2">Winged helix-turn-helix transcriptional regulator</fullName>
    </recommendedName>
</protein>
<dbReference type="EMBL" id="JAAEAM010000016">
    <property type="protein sequence ID" value="NDV73515.1"/>
    <property type="molecule type" value="Genomic_DNA"/>
</dbReference>
<sequence length="102" mass="11121">MSEFFSPRTGRRVADTQQAAFHALTVQDISESQRKILALFKSPGAVLTRYDIAEILGLPVGSVCGRVRELIDAGRLIVVGKLKVQRNGRSVSLQLLGLQVSD</sequence>
<accession>A0A6B2MCL3</accession>
<reference evidence="1" key="1">
    <citation type="submission" date="2019-11" db="EMBL/GenBank/DDBJ databases">
        <title>Burkholderia cenocepacia CF.</title>
        <authorList>
            <person name="Vianna E.F."/>
            <person name="Marques E.A."/>
            <person name="Albano R.M."/>
            <person name="Leao R.S."/>
        </authorList>
    </citation>
    <scope>NUCLEOTIDE SEQUENCE</scope>
    <source>
        <strain evidence="1">MS-2140</strain>
    </source>
</reference>
<dbReference type="SUPFAM" id="SSF46785">
    <property type="entry name" value="Winged helix' DNA-binding domain"/>
    <property type="match status" value="1"/>
</dbReference>
<name>A0A6B2MCL3_9BURK</name>
<gene>
    <name evidence="1" type="ORF">GFJ35_15730</name>
</gene>
<proteinExistence type="predicted"/>
<dbReference type="RefSeq" id="WP_163124317.1">
    <property type="nucleotide sequence ID" value="NZ_JAAEAM010000016.1"/>
</dbReference>
<evidence type="ECO:0008006" key="2">
    <source>
        <dbReference type="Google" id="ProtNLM"/>
    </source>
</evidence>
<dbReference type="AlphaFoldDB" id="A0A6B2MCL3"/>
<organism evidence="1">
    <name type="scientific">Burkholderia cenocepacia</name>
    <dbReference type="NCBI Taxonomy" id="95486"/>
    <lineage>
        <taxon>Bacteria</taxon>
        <taxon>Pseudomonadati</taxon>
        <taxon>Pseudomonadota</taxon>
        <taxon>Betaproteobacteria</taxon>
        <taxon>Burkholderiales</taxon>
        <taxon>Burkholderiaceae</taxon>
        <taxon>Burkholderia</taxon>
        <taxon>Burkholderia cepacia complex</taxon>
    </lineage>
</organism>
<dbReference type="InterPro" id="IPR036390">
    <property type="entry name" value="WH_DNA-bd_sf"/>
</dbReference>
<comment type="caution">
    <text evidence="1">The sequence shown here is derived from an EMBL/GenBank/DDBJ whole genome shotgun (WGS) entry which is preliminary data.</text>
</comment>